<keyword evidence="3" id="KW-0418">Kinase</keyword>
<reference evidence="6" key="1">
    <citation type="submission" date="2022-08" db="EMBL/GenBank/DDBJ databases">
        <title>Novel sulphate-reducing endosymbionts in the free-living metamonad Anaeramoeba.</title>
        <authorList>
            <person name="Jerlstrom-Hultqvist J."/>
            <person name="Cepicka I."/>
            <person name="Gallot-Lavallee L."/>
            <person name="Salas-Leiva D."/>
            <person name="Curtis B.A."/>
            <person name="Zahonova K."/>
            <person name="Pipaliya S."/>
            <person name="Dacks J."/>
            <person name="Roger A.J."/>
        </authorList>
    </citation>
    <scope>NUCLEOTIDE SEQUENCE</scope>
    <source>
        <strain evidence="6">Busselton2</strain>
    </source>
</reference>
<dbReference type="Pfam" id="PF04587">
    <property type="entry name" value="ADP_PFK_GK"/>
    <property type="match status" value="1"/>
</dbReference>
<gene>
    <name evidence="6" type="ORF">M0812_21161</name>
</gene>
<evidence type="ECO:0000256" key="5">
    <source>
        <dbReference type="ARBA" id="ARBA00023152"/>
    </source>
</evidence>
<sequence length="481" mass="54838">MSVSKNIPKVEQVWTRLLKEIENNNTNSKRFAIGYNVNIDVVLPAVDFFNKYIELNNLDISTLEAKDCKEITTIEELISVFKYHFKDGRAAERFVTDSTLYKKLTTFFIENIDHEFLLGGNAGLMANLLCENGTPVLLAGIKGPILEKLIHQKVEFPKCKFLEEEAKKENQQKLEKWYLENGIEFGENSDQIHLILEYKEGSSFGGLTAGRTNRFIISNDYFNAKMKTMKLFNSQLTSYQPTDIVVTGVHLGDGLEKQDRLQLVDQFADNIKALDPEIPLHFEFASIANFEFLKKIVNRVLPLIDSLGINEQELSSIAISLDKYSNEEIEAIRNPSPPIKLVSQVIYDLFSKFENTKLSRIHFHCLGYHMVGQKPEIWEDSYNAVAAGSLQASIQASGFTIKNAIQMENFATEKLEFNERSWKLDQVNWNNDGIIRDFDMQNIKFFWAPVAPCKIPIKTVGLGDAISITGFMNSNMKKKKK</sequence>
<protein>
    <submittedName>
        <fullName evidence="6">Adp-dependent glucokinase</fullName>
    </submittedName>
</protein>
<dbReference type="Proteomes" id="UP001146793">
    <property type="component" value="Unassembled WGS sequence"/>
</dbReference>
<keyword evidence="4" id="KW-0460">Magnesium</keyword>
<dbReference type="Gene3D" id="3.40.1190.20">
    <property type="match status" value="1"/>
</dbReference>
<dbReference type="GO" id="GO:0005783">
    <property type="term" value="C:endoplasmic reticulum"/>
    <property type="evidence" value="ECO:0007669"/>
    <property type="project" value="TreeGrafter"/>
</dbReference>
<evidence type="ECO:0000256" key="2">
    <source>
        <dbReference type="ARBA" id="ARBA00022723"/>
    </source>
</evidence>
<evidence type="ECO:0000313" key="6">
    <source>
        <dbReference type="EMBL" id="KAJ3432230.1"/>
    </source>
</evidence>
<evidence type="ECO:0000313" key="7">
    <source>
        <dbReference type="Proteomes" id="UP001146793"/>
    </source>
</evidence>
<dbReference type="SUPFAM" id="SSF53613">
    <property type="entry name" value="Ribokinase-like"/>
    <property type="match status" value="1"/>
</dbReference>
<comment type="caution">
    <text evidence="6">The sequence shown here is derived from an EMBL/GenBank/DDBJ whole genome shotgun (WGS) entry which is preliminary data.</text>
</comment>
<dbReference type="PROSITE" id="PS51255">
    <property type="entry name" value="ADPK"/>
    <property type="match status" value="1"/>
</dbReference>
<keyword evidence="2" id="KW-0479">Metal-binding</keyword>
<dbReference type="GO" id="GO:0043843">
    <property type="term" value="F:ADP-specific glucokinase activity"/>
    <property type="evidence" value="ECO:0007669"/>
    <property type="project" value="TreeGrafter"/>
</dbReference>
<dbReference type="InterPro" id="IPR029056">
    <property type="entry name" value="Ribokinase-like"/>
</dbReference>
<dbReference type="GO" id="GO:0046872">
    <property type="term" value="F:metal ion binding"/>
    <property type="evidence" value="ECO:0007669"/>
    <property type="project" value="UniProtKB-KW"/>
</dbReference>
<accession>A0AAV7YTH7</accession>
<dbReference type="Gene3D" id="3.30.1110.20">
    <property type="match status" value="1"/>
</dbReference>
<evidence type="ECO:0000256" key="3">
    <source>
        <dbReference type="ARBA" id="ARBA00022777"/>
    </source>
</evidence>
<proteinExistence type="predicted"/>
<keyword evidence="5" id="KW-0324">Glycolysis</keyword>
<dbReference type="PANTHER" id="PTHR21208">
    <property type="entry name" value="ADP-DEPENDENT GLUCOKINASE"/>
    <property type="match status" value="1"/>
</dbReference>
<keyword evidence="1" id="KW-0808">Transferase</keyword>
<dbReference type="PANTHER" id="PTHR21208:SF0">
    <property type="entry name" value="ADP-DEPENDENT GLUCOKINASE"/>
    <property type="match status" value="1"/>
</dbReference>
<dbReference type="EMBL" id="JANTQA010000047">
    <property type="protein sequence ID" value="KAJ3432230.1"/>
    <property type="molecule type" value="Genomic_DNA"/>
</dbReference>
<dbReference type="GO" id="GO:0006006">
    <property type="term" value="P:glucose metabolic process"/>
    <property type="evidence" value="ECO:0007669"/>
    <property type="project" value="TreeGrafter"/>
</dbReference>
<dbReference type="InterPro" id="IPR007666">
    <property type="entry name" value="ADP_PFK/GK"/>
</dbReference>
<evidence type="ECO:0000256" key="4">
    <source>
        <dbReference type="ARBA" id="ARBA00022842"/>
    </source>
</evidence>
<dbReference type="GO" id="GO:0006096">
    <property type="term" value="P:glycolytic process"/>
    <property type="evidence" value="ECO:0007669"/>
    <property type="project" value="UniProtKB-KW"/>
</dbReference>
<name>A0AAV7YTH7_9EUKA</name>
<organism evidence="6 7">
    <name type="scientific">Anaeramoeba flamelloides</name>
    <dbReference type="NCBI Taxonomy" id="1746091"/>
    <lineage>
        <taxon>Eukaryota</taxon>
        <taxon>Metamonada</taxon>
        <taxon>Anaeramoebidae</taxon>
        <taxon>Anaeramoeba</taxon>
    </lineage>
</organism>
<evidence type="ECO:0000256" key="1">
    <source>
        <dbReference type="ARBA" id="ARBA00022679"/>
    </source>
</evidence>
<dbReference type="AlphaFoldDB" id="A0AAV7YTH7"/>